<dbReference type="Pfam" id="PF05577">
    <property type="entry name" value="Peptidase_S28"/>
    <property type="match status" value="2"/>
</dbReference>
<dbReference type="GO" id="GO:0006508">
    <property type="term" value="P:proteolysis"/>
    <property type="evidence" value="ECO:0007669"/>
    <property type="project" value="UniProtKB-KW"/>
</dbReference>
<dbReference type="InterPro" id="IPR008758">
    <property type="entry name" value="Peptidase_S28"/>
</dbReference>
<evidence type="ECO:0000256" key="4">
    <source>
        <dbReference type="ARBA" id="ARBA00022801"/>
    </source>
</evidence>
<keyword evidence="8" id="KW-1185">Reference proteome</keyword>
<dbReference type="EMBL" id="ML170168">
    <property type="protein sequence ID" value="TDL23893.1"/>
    <property type="molecule type" value="Genomic_DNA"/>
</dbReference>
<feature type="signal peptide" evidence="6">
    <location>
        <begin position="1"/>
        <end position="16"/>
    </location>
</feature>
<organism evidence="7 8">
    <name type="scientific">Rickenella mellea</name>
    <dbReference type="NCBI Taxonomy" id="50990"/>
    <lineage>
        <taxon>Eukaryota</taxon>
        <taxon>Fungi</taxon>
        <taxon>Dikarya</taxon>
        <taxon>Basidiomycota</taxon>
        <taxon>Agaricomycotina</taxon>
        <taxon>Agaricomycetes</taxon>
        <taxon>Hymenochaetales</taxon>
        <taxon>Rickenellaceae</taxon>
        <taxon>Rickenella</taxon>
    </lineage>
</organism>
<dbReference type="Proteomes" id="UP000294933">
    <property type="component" value="Unassembled WGS sequence"/>
</dbReference>
<dbReference type="GO" id="GO:0070008">
    <property type="term" value="F:serine-type exopeptidase activity"/>
    <property type="evidence" value="ECO:0007669"/>
    <property type="project" value="InterPro"/>
</dbReference>
<dbReference type="Gene3D" id="3.40.50.1820">
    <property type="entry name" value="alpha/beta hydrolase"/>
    <property type="match status" value="2"/>
</dbReference>
<reference evidence="7 8" key="1">
    <citation type="submission" date="2018-06" db="EMBL/GenBank/DDBJ databases">
        <title>A transcriptomic atlas of mushroom development highlights an independent origin of complex multicellularity.</title>
        <authorList>
            <consortium name="DOE Joint Genome Institute"/>
            <person name="Krizsan K."/>
            <person name="Almasi E."/>
            <person name="Merenyi Z."/>
            <person name="Sahu N."/>
            <person name="Viragh M."/>
            <person name="Koszo T."/>
            <person name="Mondo S."/>
            <person name="Kiss B."/>
            <person name="Balint B."/>
            <person name="Kues U."/>
            <person name="Barry K."/>
            <person name="Hegedus J.C."/>
            <person name="Henrissat B."/>
            <person name="Johnson J."/>
            <person name="Lipzen A."/>
            <person name="Ohm R."/>
            <person name="Nagy I."/>
            <person name="Pangilinan J."/>
            <person name="Yan J."/>
            <person name="Xiong Y."/>
            <person name="Grigoriev I.V."/>
            <person name="Hibbett D.S."/>
            <person name="Nagy L.G."/>
        </authorList>
    </citation>
    <scope>NUCLEOTIDE SEQUENCE [LARGE SCALE GENOMIC DNA]</scope>
    <source>
        <strain evidence="7 8">SZMC22713</strain>
    </source>
</reference>
<dbReference type="OrthoDB" id="1735038at2759"/>
<dbReference type="VEuPathDB" id="FungiDB:BD410DRAFT_720031"/>
<comment type="similarity">
    <text evidence="1">Belongs to the peptidase S28 family.</text>
</comment>
<dbReference type="InterPro" id="IPR029058">
    <property type="entry name" value="AB_hydrolase_fold"/>
</dbReference>
<dbReference type="AlphaFoldDB" id="A0A4Y7Q8A9"/>
<dbReference type="GO" id="GO:0008239">
    <property type="term" value="F:dipeptidyl-peptidase activity"/>
    <property type="evidence" value="ECO:0007669"/>
    <property type="project" value="TreeGrafter"/>
</dbReference>
<gene>
    <name evidence="7" type="ORF">BD410DRAFT_720031</name>
</gene>
<evidence type="ECO:0000256" key="2">
    <source>
        <dbReference type="ARBA" id="ARBA00022670"/>
    </source>
</evidence>
<keyword evidence="4" id="KW-0378">Hydrolase</keyword>
<protein>
    <recommendedName>
        <fullName evidence="9">Peptidase S28</fullName>
    </recommendedName>
</protein>
<keyword evidence="2" id="KW-0645">Protease</keyword>
<evidence type="ECO:0000313" key="8">
    <source>
        <dbReference type="Proteomes" id="UP000294933"/>
    </source>
</evidence>
<name>A0A4Y7Q8A9_9AGAM</name>
<feature type="chain" id="PRO_5021249879" description="Peptidase S28" evidence="6">
    <location>
        <begin position="17"/>
        <end position="520"/>
    </location>
</feature>
<dbReference type="PANTHER" id="PTHR11010">
    <property type="entry name" value="PROTEASE S28 PRO-X CARBOXYPEPTIDASE-RELATED"/>
    <property type="match status" value="1"/>
</dbReference>
<evidence type="ECO:0000313" key="7">
    <source>
        <dbReference type="EMBL" id="TDL23893.1"/>
    </source>
</evidence>
<evidence type="ECO:0000256" key="1">
    <source>
        <dbReference type="ARBA" id="ARBA00011079"/>
    </source>
</evidence>
<accession>A0A4Y7Q8A9</accession>
<dbReference type="SUPFAM" id="SSF53474">
    <property type="entry name" value="alpha/beta-Hydrolases"/>
    <property type="match status" value="1"/>
</dbReference>
<keyword evidence="5" id="KW-0325">Glycoprotein</keyword>
<evidence type="ECO:0000256" key="5">
    <source>
        <dbReference type="ARBA" id="ARBA00023180"/>
    </source>
</evidence>
<evidence type="ECO:0008006" key="9">
    <source>
        <dbReference type="Google" id="ProtNLM"/>
    </source>
</evidence>
<evidence type="ECO:0000256" key="3">
    <source>
        <dbReference type="ARBA" id="ARBA00022729"/>
    </source>
</evidence>
<proteinExistence type="inferred from homology"/>
<dbReference type="PANTHER" id="PTHR11010:SF23">
    <property type="entry name" value="SERINE PEPTIDASE"/>
    <property type="match status" value="1"/>
</dbReference>
<keyword evidence="3 6" id="KW-0732">Signal</keyword>
<sequence length="520" mass="57712">MLKVLLAFTLATGTAAVLRDGRLHGNIAPLLTVPKVTPPATPVTSRNGTTLPSYDTVYMFDQLIDHNNPSLGTFKQRFWHTYEYYEPGGPIIFFTPGEVAADGYQGYLTNLTINGLIAQQQNGSTIVLEHRFFGLSYPKDDLTVESLSVLNIQQAIDDVEYFAKSVKLPMPGGDQVTPDTSPWIMIGGSYSGALTSWTMVTKPGLFWAGYASSATVECIEWFWQYFEPIRQFMPQNCSADVQAVIKHIDDTFTSGNATMIDEIKNLFGLGNVTHLDDVAGALRYNLFDWQALQPSSGPGLFDTFCDKLEVHNGVSAPEYGWGVDIALNAWGSYWTDTYYEILCGDDNAEDCLGTYNSSDPYWTNTAKGNDYRAWTWIVCNEIGLVQEGAPEGTPSIVTRLLKPSYDERQCTYWFPEIYPDGPRPPKTNATNSKTQGWDVAIDRLFFANGKRDPWRDATVSSDFHMRQSTSSQPIAVSDGFHCSDLLTNNNVDSSVDAVQKQGLAAMKTWLAQWTPSNSTS</sequence>
<evidence type="ECO:0000256" key="6">
    <source>
        <dbReference type="SAM" id="SignalP"/>
    </source>
</evidence>